<keyword evidence="4" id="KW-0010">Activator</keyword>
<dbReference type="InterPro" id="IPR001789">
    <property type="entry name" value="Sig_transdc_resp-reg_receiver"/>
</dbReference>
<reference evidence="11" key="1">
    <citation type="submission" date="2024-02" db="EMBL/GenBank/DDBJ databases">
        <authorList>
            <consortium name="ELIXIR-Norway"/>
            <consortium name="Elixir Norway"/>
        </authorList>
    </citation>
    <scope>NUCLEOTIDE SEQUENCE</scope>
</reference>
<dbReference type="InterPro" id="IPR006447">
    <property type="entry name" value="Myb_dom_plants"/>
</dbReference>
<dbReference type="InterPro" id="IPR011006">
    <property type="entry name" value="CheY-like_superfamily"/>
</dbReference>
<evidence type="ECO:0000256" key="4">
    <source>
        <dbReference type="ARBA" id="ARBA00023159"/>
    </source>
</evidence>
<feature type="domain" description="Response regulatory" evidence="9">
    <location>
        <begin position="83"/>
        <end position="198"/>
    </location>
</feature>
<dbReference type="SUPFAM" id="SSF46689">
    <property type="entry name" value="Homeodomain-like"/>
    <property type="match status" value="1"/>
</dbReference>
<feature type="region of interest" description="Disordered" evidence="8">
    <location>
        <begin position="1"/>
        <end position="75"/>
    </location>
</feature>
<feature type="compositionally biased region" description="Basic and acidic residues" evidence="8">
    <location>
        <begin position="27"/>
        <end position="39"/>
    </location>
</feature>
<dbReference type="PANTHER" id="PTHR43874">
    <property type="entry name" value="TWO-COMPONENT RESPONSE REGULATOR"/>
    <property type="match status" value="1"/>
</dbReference>
<sequence>MGSPPPGEQRLTTATVELHQQPQQQEIKQKHCGREEQQEGRQQQKQPSDADSNGKTTITSDTSNDDSYTKMDPPGNDFPAGMRVLVVDDDRTCLVILEKMLRRCAYQVTTCWKATKALELLRAYKDAFDVVISDVIMPDMDGFKLLELVGLEMDLPVIMMSANGAVSAVMKGITHGACDYLLKPVRIEELRNIWQHVVRKKRNVSKEVERSASADGGEHQNGEYASSGNDSTDANWKLSRKRREAKEHDDDTDLDGDDPSCLKKPRVVWSVDLHQQFVCAVNQLGVDKAVPKRILELMGVQGLTRENVASHLQKYRLYLRRLTNQQGGDATFGPGAFDFSSCDGDFQVLAGGSGQMPPVQTLAALRADLLSGSGANDFGGDLDTATILQFADLQGSANVGNVGPTMRPQMSSSSPVGDRTLLFQGVTDLDQLAQPHRVSAIRQQQGSIDEATALTASIQQHIVETSGLQSLNTNLPGRAQPENALIMQLLQQRAGADNTGRAGGFLPLVGTELDTRALSDVLGTGRRLIGPPPGSMVATVSSALDALIRPNSNANYLGQSTGNVPSTFPPAGMGTGPRVINESPNEATVEVSFLPSQNSGNGCGQIVNQNNIRSGWSALQTGLSSFHDELGLPQVARFSSHYDYNHIVTANNLGSDGGVSGQRGSELVFPSRLAADRAVIGPVHNGSGHCNYRGSETADSSDKWMRDERRAGSAYSKLERPFSSTDASSDDLFNMVFNKQPQVGNMNLLEGDLGSDGYVLDGLFVK</sequence>
<feature type="compositionally biased region" description="Polar residues" evidence="8">
    <location>
        <begin position="45"/>
        <end position="55"/>
    </location>
</feature>
<dbReference type="PROSITE" id="PS51294">
    <property type="entry name" value="HTH_MYB"/>
    <property type="match status" value="1"/>
</dbReference>
<evidence type="ECO:0000313" key="11">
    <source>
        <dbReference type="EMBL" id="CAK9195692.1"/>
    </source>
</evidence>
<gene>
    <name evidence="11" type="ORF">CSSPTR1EN2_LOCUS3082</name>
</gene>
<keyword evidence="2" id="KW-0902">Two-component regulatory system</keyword>
<dbReference type="Proteomes" id="UP001497512">
    <property type="component" value="Chromosome 11"/>
</dbReference>
<feature type="compositionally biased region" description="Polar residues" evidence="8">
    <location>
        <begin position="223"/>
        <end position="234"/>
    </location>
</feature>
<evidence type="ECO:0008006" key="13">
    <source>
        <dbReference type="Google" id="ProtNLM"/>
    </source>
</evidence>
<feature type="compositionally biased region" description="Low complexity" evidence="8">
    <location>
        <begin position="56"/>
        <end position="66"/>
    </location>
</feature>
<feature type="region of interest" description="Disordered" evidence="8">
    <location>
        <begin position="205"/>
        <end position="235"/>
    </location>
</feature>
<feature type="modified residue" description="4-aspartylphosphate" evidence="7">
    <location>
        <position position="134"/>
    </location>
</feature>
<dbReference type="Gene3D" id="1.10.10.60">
    <property type="entry name" value="Homeodomain-like"/>
    <property type="match status" value="1"/>
</dbReference>
<evidence type="ECO:0000313" key="12">
    <source>
        <dbReference type="Proteomes" id="UP001497512"/>
    </source>
</evidence>
<evidence type="ECO:0000259" key="10">
    <source>
        <dbReference type="PROSITE" id="PS51294"/>
    </source>
</evidence>
<dbReference type="NCBIfam" id="TIGR01557">
    <property type="entry name" value="myb_SHAQKYF"/>
    <property type="match status" value="1"/>
</dbReference>
<dbReference type="Pfam" id="PF00249">
    <property type="entry name" value="Myb_DNA-binding"/>
    <property type="match status" value="1"/>
</dbReference>
<dbReference type="Pfam" id="PF00072">
    <property type="entry name" value="Response_reg"/>
    <property type="match status" value="1"/>
</dbReference>
<dbReference type="Gene3D" id="3.40.50.2300">
    <property type="match status" value="1"/>
</dbReference>
<evidence type="ECO:0000256" key="1">
    <source>
        <dbReference type="ARBA" id="ARBA00022553"/>
    </source>
</evidence>
<dbReference type="InterPro" id="IPR001005">
    <property type="entry name" value="SANT/Myb"/>
</dbReference>
<evidence type="ECO:0000256" key="7">
    <source>
        <dbReference type="PROSITE-ProRule" id="PRU00169"/>
    </source>
</evidence>
<keyword evidence="1 7" id="KW-0597">Phosphoprotein</keyword>
<keyword evidence="6" id="KW-0539">Nucleus</keyword>
<dbReference type="PANTHER" id="PTHR43874:SF7">
    <property type="entry name" value="TWO-COMPONENT RESPONSE REGULATOR ARR10"/>
    <property type="match status" value="1"/>
</dbReference>
<dbReference type="PROSITE" id="PS50110">
    <property type="entry name" value="RESPONSE_REGULATORY"/>
    <property type="match status" value="1"/>
</dbReference>
<feature type="domain" description="HTH myb-type" evidence="10">
    <location>
        <begin position="263"/>
        <end position="320"/>
    </location>
</feature>
<feature type="compositionally biased region" description="Basic and acidic residues" evidence="8">
    <location>
        <begin position="205"/>
        <end position="221"/>
    </location>
</feature>
<name>A0ABP0TFX2_9BRYO</name>
<evidence type="ECO:0000256" key="2">
    <source>
        <dbReference type="ARBA" id="ARBA00023012"/>
    </source>
</evidence>
<evidence type="ECO:0000259" key="9">
    <source>
        <dbReference type="PROSITE" id="PS50110"/>
    </source>
</evidence>
<dbReference type="SMART" id="SM00448">
    <property type="entry name" value="REC"/>
    <property type="match status" value="1"/>
</dbReference>
<evidence type="ECO:0000256" key="5">
    <source>
        <dbReference type="ARBA" id="ARBA00023163"/>
    </source>
</evidence>
<dbReference type="InterPro" id="IPR017930">
    <property type="entry name" value="Myb_dom"/>
</dbReference>
<dbReference type="EMBL" id="OZ019903">
    <property type="protein sequence ID" value="CAK9195692.1"/>
    <property type="molecule type" value="Genomic_DNA"/>
</dbReference>
<dbReference type="CDD" id="cd17584">
    <property type="entry name" value="REC_typeB_ARR-like"/>
    <property type="match status" value="1"/>
</dbReference>
<dbReference type="InterPro" id="IPR045279">
    <property type="entry name" value="ARR-like"/>
</dbReference>
<keyword evidence="12" id="KW-1185">Reference proteome</keyword>
<evidence type="ECO:0000256" key="3">
    <source>
        <dbReference type="ARBA" id="ARBA00023015"/>
    </source>
</evidence>
<dbReference type="SUPFAM" id="SSF52172">
    <property type="entry name" value="CheY-like"/>
    <property type="match status" value="1"/>
</dbReference>
<keyword evidence="3" id="KW-0805">Transcription regulation</keyword>
<keyword evidence="5" id="KW-0804">Transcription</keyword>
<protein>
    <recommendedName>
        <fullName evidence="13">Two-component response regulator</fullName>
    </recommendedName>
</protein>
<evidence type="ECO:0000256" key="6">
    <source>
        <dbReference type="ARBA" id="ARBA00023242"/>
    </source>
</evidence>
<accession>A0ABP0TFX2</accession>
<proteinExistence type="predicted"/>
<dbReference type="InterPro" id="IPR009057">
    <property type="entry name" value="Homeodomain-like_sf"/>
</dbReference>
<organism evidence="11 12">
    <name type="scientific">Sphagnum troendelagicum</name>
    <dbReference type="NCBI Taxonomy" id="128251"/>
    <lineage>
        <taxon>Eukaryota</taxon>
        <taxon>Viridiplantae</taxon>
        <taxon>Streptophyta</taxon>
        <taxon>Embryophyta</taxon>
        <taxon>Bryophyta</taxon>
        <taxon>Sphagnophytina</taxon>
        <taxon>Sphagnopsida</taxon>
        <taxon>Sphagnales</taxon>
        <taxon>Sphagnaceae</taxon>
        <taxon>Sphagnum</taxon>
    </lineage>
</organism>
<evidence type="ECO:0000256" key="8">
    <source>
        <dbReference type="SAM" id="MobiDB-lite"/>
    </source>
</evidence>